<protein>
    <recommendedName>
        <fullName evidence="11">Murein endopeptidase K</fullName>
    </recommendedName>
</protein>
<keyword evidence="4" id="KW-0479">Metal-binding</keyword>
<dbReference type="EMBL" id="JACJUU010000001">
    <property type="protein sequence ID" value="MBC2768310.1"/>
    <property type="molecule type" value="Genomic_DNA"/>
</dbReference>
<evidence type="ECO:0000256" key="11">
    <source>
        <dbReference type="ARBA" id="ARBA00093666"/>
    </source>
</evidence>
<dbReference type="InterPro" id="IPR006311">
    <property type="entry name" value="TAT_signal"/>
</dbReference>
<keyword evidence="5" id="KW-0732">Signal</keyword>
<evidence type="ECO:0000256" key="8">
    <source>
        <dbReference type="ARBA" id="ARBA00023049"/>
    </source>
</evidence>
<sequence>MSTPPHPARRSFLRRAASITLAAGLPVLSAPALAGIRIYPRHVAFNHTHRDDRLSLVYAHGDRYLPPALDRLNVFLRDHYTQAIGTMDPLLYDQLDRIRKLLNTDIPYDVISAYRDPQTNERLRTTRGGGVAKRSLHMDGKAIDIRLPGIPLAEVRDAALSLNAGGVGFYPRDQFVHIDTGRVRSW</sequence>
<keyword evidence="6" id="KW-0378">Hydrolase</keyword>
<accession>A0A842HLU4</accession>
<evidence type="ECO:0000313" key="12">
    <source>
        <dbReference type="EMBL" id="MBC2768310.1"/>
    </source>
</evidence>
<dbReference type="InterPro" id="IPR010275">
    <property type="entry name" value="MepK"/>
</dbReference>
<evidence type="ECO:0000313" key="13">
    <source>
        <dbReference type="Proteomes" id="UP000545386"/>
    </source>
</evidence>
<dbReference type="PROSITE" id="PS51318">
    <property type="entry name" value="TAT"/>
    <property type="match status" value="1"/>
</dbReference>
<reference evidence="12 13" key="1">
    <citation type="submission" date="2020-08" db="EMBL/GenBank/DDBJ databases">
        <title>Paraeoetvoesia sp. YC-7-48 draft genome sequence.</title>
        <authorList>
            <person name="Yao L."/>
        </authorList>
    </citation>
    <scope>NUCLEOTIDE SEQUENCE [LARGE SCALE GENOMIC DNA]</scope>
    <source>
        <strain evidence="13">YC-7-48</strain>
    </source>
</reference>
<keyword evidence="13" id="KW-1185">Reference proteome</keyword>
<evidence type="ECO:0000256" key="2">
    <source>
        <dbReference type="ARBA" id="ARBA00004776"/>
    </source>
</evidence>
<comment type="cofactor">
    <cofactor evidence="1">
        <name>Zn(2+)</name>
        <dbReference type="ChEBI" id="CHEBI:29105"/>
    </cofactor>
</comment>
<proteinExistence type="inferred from homology"/>
<keyword evidence="3" id="KW-0645">Protease</keyword>
<dbReference type="AlphaFoldDB" id="A0A842HLU4"/>
<comment type="similarity">
    <text evidence="10">Belongs to the peptidase M15 family.</text>
</comment>
<keyword evidence="8" id="KW-0482">Metalloprotease</keyword>
<organism evidence="12 13">
    <name type="scientific">Pusillimonas minor</name>
    <dbReference type="NCBI Taxonomy" id="2697024"/>
    <lineage>
        <taxon>Bacteria</taxon>
        <taxon>Pseudomonadati</taxon>
        <taxon>Pseudomonadota</taxon>
        <taxon>Betaproteobacteria</taxon>
        <taxon>Burkholderiales</taxon>
        <taxon>Alcaligenaceae</taxon>
        <taxon>Pusillimonas</taxon>
    </lineage>
</organism>
<dbReference type="GO" id="GO:0006508">
    <property type="term" value="P:proteolysis"/>
    <property type="evidence" value="ECO:0007669"/>
    <property type="project" value="UniProtKB-KW"/>
</dbReference>
<dbReference type="Pfam" id="PF05951">
    <property type="entry name" value="Peptidase_M15_2"/>
    <property type="match status" value="1"/>
</dbReference>
<evidence type="ECO:0000256" key="3">
    <source>
        <dbReference type="ARBA" id="ARBA00022670"/>
    </source>
</evidence>
<dbReference type="GO" id="GO:0071555">
    <property type="term" value="P:cell wall organization"/>
    <property type="evidence" value="ECO:0007669"/>
    <property type="project" value="UniProtKB-KW"/>
</dbReference>
<evidence type="ECO:0000256" key="9">
    <source>
        <dbReference type="ARBA" id="ARBA00023316"/>
    </source>
</evidence>
<dbReference type="Proteomes" id="UP000545386">
    <property type="component" value="Unassembled WGS sequence"/>
</dbReference>
<dbReference type="GO" id="GO:0008237">
    <property type="term" value="F:metallopeptidase activity"/>
    <property type="evidence" value="ECO:0007669"/>
    <property type="project" value="UniProtKB-KW"/>
</dbReference>
<dbReference type="Gene3D" id="3.30.1380.10">
    <property type="match status" value="1"/>
</dbReference>
<gene>
    <name evidence="12" type="ORF">GTU67_00075</name>
</gene>
<name>A0A842HLU4_9BURK</name>
<keyword evidence="7" id="KW-0862">Zinc</keyword>
<dbReference type="GO" id="GO:0046872">
    <property type="term" value="F:metal ion binding"/>
    <property type="evidence" value="ECO:0007669"/>
    <property type="project" value="UniProtKB-KW"/>
</dbReference>
<dbReference type="SUPFAM" id="SSF55166">
    <property type="entry name" value="Hedgehog/DD-peptidase"/>
    <property type="match status" value="1"/>
</dbReference>
<comment type="pathway">
    <text evidence="2">Cell wall biogenesis; cell wall polysaccharide biosynthesis.</text>
</comment>
<evidence type="ECO:0000256" key="10">
    <source>
        <dbReference type="ARBA" id="ARBA00093448"/>
    </source>
</evidence>
<evidence type="ECO:0000256" key="1">
    <source>
        <dbReference type="ARBA" id="ARBA00001947"/>
    </source>
</evidence>
<comment type="caution">
    <text evidence="12">The sequence shown here is derived from an EMBL/GenBank/DDBJ whole genome shotgun (WGS) entry which is preliminary data.</text>
</comment>
<evidence type="ECO:0000256" key="5">
    <source>
        <dbReference type="ARBA" id="ARBA00022729"/>
    </source>
</evidence>
<evidence type="ECO:0000256" key="6">
    <source>
        <dbReference type="ARBA" id="ARBA00022801"/>
    </source>
</evidence>
<dbReference type="RefSeq" id="WP_185778175.1">
    <property type="nucleotide sequence ID" value="NZ_JACJUU010000001.1"/>
</dbReference>
<dbReference type="InterPro" id="IPR009045">
    <property type="entry name" value="Zn_M74/Hedgehog-like"/>
</dbReference>
<keyword evidence="9" id="KW-0961">Cell wall biogenesis/degradation</keyword>
<evidence type="ECO:0000256" key="4">
    <source>
        <dbReference type="ARBA" id="ARBA00022723"/>
    </source>
</evidence>
<dbReference type="PANTHER" id="PTHR37425">
    <property type="match status" value="1"/>
</dbReference>
<dbReference type="PANTHER" id="PTHR37425:SF1">
    <property type="entry name" value="OUTER MEMBRANE PROTEIN"/>
    <property type="match status" value="1"/>
</dbReference>
<evidence type="ECO:0000256" key="7">
    <source>
        <dbReference type="ARBA" id="ARBA00022833"/>
    </source>
</evidence>